<proteinExistence type="predicted"/>
<accession>A0A090L6R0</accession>
<dbReference type="CTD" id="36376153"/>
<reference evidence="1 2" key="1">
    <citation type="submission" date="2014-09" db="EMBL/GenBank/DDBJ databases">
        <authorList>
            <person name="Martin A.A."/>
        </authorList>
    </citation>
    <scope>NUCLEOTIDE SEQUENCE</scope>
    <source>
        <strain evidence="2">ED321</strain>
        <strain evidence="1">ED321 Heterogonic</strain>
    </source>
</reference>
<gene>
    <name evidence="1 3 4" type="ORF">SRAE_1000204600</name>
</gene>
<protein>
    <submittedName>
        <fullName evidence="1 3">Uncharacterized protein</fullName>
    </submittedName>
</protein>
<dbReference type="OrthoDB" id="5919772at2759"/>
<reference evidence="3" key="2">
    <citation type="submission" date="2020-12" db="UniProtKB">
        <authorList>
            <consortium name="WormBaseParasite"/>
        </authorList>
    </citation>
    <scope>IDENTIFICATION</scope>
</reference>
<keyword evidence="2" id="KW-1185">Reference proteome</keyword>
<evidence type="ECO:0000313" key="4">
    <source>
        <dbReference type="WormBase" id="SRAE_1000204600"/>
    </source>
</evidence>
<evidence type="ECO:0000313" key="1">
    <source>
        <dbReference type="EMBL" id="CEF63788.1"/>
    </source>
</evidence>
<dbReference type="Proteomes" id="UP000035682">
    <property type="component" value="Unplaced"/>
</dbReference>
<dbReference type="EMBL" id="LN609528">
    <property type="protein sequence ID" value="CEF63788.1"/>
    <property type="molecule type" value="Genomic_DNA"/>
</dbReference>
<sequence length="240" mass="27825">MKIFILYSNLYKIRKKHYIILCFYILSVLINKFSVHGYDSNQEKEKNYDDIDMPKGIFHHSETESEINTKYTIPDWEKMNPLDIATSLFDTVAEVSSKRLQASSVHLPMPFGLSPLNIQLTKDTNTGVKLSEPLSTIQPPTEMSNEEKEAFLNARLVCLQQDDQACVKALDKLHIVKYGFSKLADNEIRRKAQSHTNIENIVQQGLMEWVFPNFEKKLREMRSGNNVKNFKHSRLPSRFP</sequence>
<evidence type="ECO:0000313" key="2">
    <source>
        <dbReference type="Proteomes" id="UP000035682"/>
    </source>
</evidence>
<dbReference type="RefSeq" id="XP_024502989.1">
    <property type="nucleotide sequence ID" value="XM_024649076.1"/>
</dbReference>
<dbReference type="GeneID" id="36376153"/>
<evidence type="ECO:0000313" key="3">
    <source>
        <dbReference type="WBParaSite" id="SRAE_1000204600.1"/>
    </source>
</evidence>
<dbReference type="WormBase" id="SRAE_1000204600">
    <property type="protein sequence ID" value="SRP02962"/>
    <property type="gene ID" value="WBGene00258658"/>
</dbReference>
<dbReference type="OMA" id="FETLDPM"/>
<name>A0A090L6R0_STRRB</name>
<dbReference type="WBParaSite" id="SRAE_1000204600.1">
    <property type="protein sequence ID" value="SRAE_1000204600.1"/>
    <property type="gene ID" value="WBGene00258658"/>
</dbReference>
<dbReference type="AlphaFoldDB" id="A0A090L6R0"/>
<organism evidence="1">
    <name type="scientific">Strongyloides ratti</name>
    <name type="common">Parasitic roundworm</name>
    <dbReference type="NCBI Taxonomy" id="34506"/>
    <lineage>
        <taxon>Eukaryota</taxon>
        <taxon>Metazoa</taxon>
        <taxon>Ecdysozoa</taxon>
        <taxon>Nematoda</taxon>
        <taxon>Chromadorea</taxon>
        <taxon>Rhabditida</taxon>
        <taxon>Tylenchina</taxon>
        <taxon>Panagrolaimomorpha</taxon>
        <taxon>Strongyloidoidea</taxon>
        <taxon>Strongyloididae</taxon>
        <taxon>Strongyloides</taxon>
    </lineage>
</organism>